<protein>
    <submittedName>
        <fullName evidence="3">Uncharacterized protein</fullName>
    </submittedName>
</protein>
<accession>A0AAW2LE35</accession>
<sequence>MMFSKLLKDEHIAATTPPNTRFSRGTSSSGDKRGNAPLLSNLGRLRKGLGLALLWPLLPVLLIMPLLFLLLLLLLLLPGILEEDPLSFFASQGSI</sequence>
<feature type="compositionally biased region" description="Polar residues" evidence="1">
    <location>
        <begin position="16"/>
        <end position="29"/>
    </location>
</feature>
<keyword evidence="2" id="KW-0472">Membrane</keyword>
<comment type="caution">
    <text evidence="3">The sequence shown here is derived from an EMBL/GenBank/DDBJ whole genome shotgun (WGS) entry which is preliminary data.</text>
</comment>
<reference evidence="3" key="1">
    <citation type="submission" date="2020-06" db="EMBL/GenBank/DDBJ databases">
        <authorList>
            <person name="Li T."/>
            <person name="Hu X."/>
            <person name="Zhang T."/>
            <person name="Song X."/>
            <person name="Zhang H."/>
            <person name="Dai N."/>
            <person name="Sheng W."/>
            <person name="Hou X."/>
            <person name="Wei L."/>
        </authorList>
    </citation>
    <scope>NUCLEOTIDE SEQUENCE</scope>
    <source>
        <strain evidence="3">G01</strain>
        <tissue evidence="3">Leaf</tissue>
    </source>
</reference>
<proteinExistence type="predicted"/>
<organism evidence="3">
    <name type="scientific">Sesamum angustifolium</name>
    <dbReference type="NCBI Taxonomy" id="2727405"/>
    <lineage>
        <taxon>Eukaryota</taxon>
        <taxon>Viridiplantae</taxon>
        <taxon>Streptophyta</taxon>
        <taxon>Embryophyta</taxon>
        <taxon>Tracheophyta</taxon>
        <taxon>Spermatophyta</taxon>
        <taxon>Magnoliopsida</taxon>
        <taxon>eudicotyledons</taxon>
        <taxon>Gunneridae</taxon>
        <taxon>Pentapetalae</taxon>
        <taxon>asterids</taxon>
        <taxon>lamiids</taxon>
        <taxon>Lamiales</taxon>
        <taxon>Pedaliaceae</taxon>
        <taxon>Sesamum</taxon>
    </lineage>
</organism>
<feature type="compositionally biased region" description="Basic and acidic residues" evidence="1">
    <location>
        <begin position="1"/>
        <end position="12"/>
    </location>
</feature>
<name>A0AAW2LE35_9LAMI</name>
<dbReference type="EMBL" id="JACGWK010000014">
    <property type="protein sequence ID" value="KAL0317390.1"/>
    <property type="molecule type" value="Genomic_DNA"/>
</dbReference>
<feature type="region of interest" description="Disordered" evidence="1">
    <location>
        <begin position="1"/>
        <end position="36"/>
    </location>
</feature>
<evidence type="ECO:0000256" key="1">
    <source>
        <dbReference type="SAM" id="MobiDB-lite"/>
    </source>
</evidence>
<reference evidence="3" key="2">
    <citation type="journal article" date="2024" name="Plant">
        <title>Genomic evolution and insights into agronomic trait innovations of Sesamum species.</title>
        <authorList>
            <person name="Miao H."/>
            <person name="Wang L."/>
            <person name="Qu L."/>
            <person name="Liu H."/>
            <person name="Sun Y."/>
            <person name="Le M."/>
            <person name="Wang Q."/>
            <person name="Wei S."/>
            <person name="Zheng Y."/>
            <person name="Lin W."/>
            <person name="Duan Y."/>
            <person name="Cao H."/>
            <person name="Xiong S."/>
            <person name="Wang X."/>
            <person name="Wei L."/>
            <person name="Li C."/>
            <person name="Ma Q."/>
            <person name="Ju M."/>
            <person name="Zhao R."/>
            <person name="Li G."/>
            <person name="Mu C."/>
            <person name="Tian Q."/>
            <person name="Mei H."/>
            <person name="Zhang T."/>
            <person name="Gao T."/>
            <person name="Zhang H."/>
        </authorList>
    </citation>
    <scope>NUCLEOTIDE SEQUENCE</scope>
    <source>
        <strain evidence="3">G01</strain>
    </source>
</reference>
<keyword evidence="2" id="KW-0812">Transmembrane</keyword>
<evidence type="ECO:0000313" key="3">
    <source>
        <dbReference type="EMBL" id="KAL0317390.1"/>
    </source>
</evidence>
<keyword evidence="2" id="KW-1133">Transmembrane helix</keyword>
<gene>
    <name evidence="3" type="ORF">Sangu_2153300</name>
</gene>
<feature type="transmembrane region" description="Helical" evidence="2">
    <location>
        <begin position="53"/>
        <end position="77"/>
    </location>
</feature>
<dbReference type="AlphaFoldDB" id="A0AAW2LE35"/>
<evidence type="ECO:0000256" key="2">
    <source>
        <dbReference type="SAM" id="Phobius"/>
    </source>
</evidence>